<reference evidence="2" key="1">
    <citation type="submission" date="2020-06" db="EMBL/GenBank/DDBJ databases">
        <title>Unique genomic features of the anaerobic methanotrophic archaea.</title>
        <authorList>
            <person name="Chadwick G.L."/>
            <person name="Skennerton C.T."/>
            <person name="Laso-Perez R."/>
            <person name="Leu A.O."/>
            <person name="Speth D.R."/>
            <person name="Yu H."/>
            <person name="Morgan-Lang C."/>
            <person name="Hatzenpichler R."/>
            <person name="Goudeau D."/>
            <person name="Malmstrom R."/>
            <person name="Brazelton W.J."/>
            <person name="Woyke T."/>
            <person name="Hallam S.J."/>
            <person name="Tyson G.W."/>
            <person name="Wegener G."/>
            <person name="Boetius A."/>
            <person name="Orphan V."/>
        </authorList>
    </citation>
    <scope>NUCLEOTIDE SEQUENCE</scope>
</reference>
<evidence type="ECO:0000313" key="2">
    <source>
        <dbReference type="EMBL" id="QNO52433.1"/>
    </source>
</evidence>
<sequence>MESRGFLLYLTYENPKMEIEDTYCEAFDGLFVRICITAKDEKRLERAAYGATALPSTVFGESERGMK</sequence>
<gene>
    <name evidence="2" type="ORF">DJCILHOG_00015</name>
</gene>
<dbReference type="GO" id="GO:0016740">
    <property type="term" value="F:transferase activity"/>
    <property type="evidence" value="ECO:0007669"/>
    <property type="project" value="InterPro"/>
</dbReference>
<organism evidence="2">
    <name type="scientific">Candidatus Methanophagaceae archaeon ANME-1 ERB6</name>
    <dbReference type="NCBI Taxonomy" id="2759912"/>
    <lineage>
        <taxon>Archaea</taxon>
        <taxon>Methanobacteriati</taxon>
        <taxon>Methanobacteriota</taxon>
        <taxon>Stenosarchaea group</taxon>
        <taxon>Methanomicrobia</taxon>
        <taxon>Candidatus Methanophagales</taxon>
        <taxon>Candidatus Methanophagaceae</taxon>
    </lineage>
</organism>
<accession>A0A7G9YWP9</accession>
<dbReference type="Pfam" id="PF01913">
    <property type="entry name" value="FTR"/>
    <property type="match status" value="1"/>
</dbReference>
<evidence type="ECO:0000259" key="1">
    <source>
        <dbReference type="Pfam" id="PF01913"/>
    </source>
</evidence>
<dbReference type="EMBL" id="MT631510">
    <property type="protein sequence ID" value="QNO52433.1"/>
    <property type="molecule type" value="Genomic_DNA"/>
</dbReference>
<name>A0A7G9YWP9_9EURY</name>
<feature type="domain" description="Formylmethanofuran: tetrahydromethanopterin formyltransferase Ftr N-terminal" evidence="1">
    <location>
        <begin position="16"/>
        <end position="66"/>
    </location>
</feature>
<proteinExistence type="predicted"/>
<dbReference type="SUPFAM" id="SSF55112">
    <property type="entry name" value="Formylmethanofuran:tetrahydromethanopterin formyltransferase"/>
    <property type="match status" value="1"/>
</dbReference>
<dbReference type="GO" id="GO:0006730">
    <property type="term" value="P:one-carbon metabolic process"/>
    <property type="evidence" value="ECO:0007669"/>
    <property type="project" value="InterPro"/>
</dbReference>
<dbReference type="InterPro" id="IPR023447">
    <property type="entry name" value="ForMFR_H4MPT_ForTrfase_fd-like"/>
</dbReference>
<dbReference type="InterPro" id="IPR022667">
    <property type="entry name" value="ForMFR_H4MPT_ForTrfase_N"/>
</dbReference>
<protein>
    <recommendedName>
        <fullName evidence="1">Formylmethanofuran: tetrahydromethanopterin formyltransferase Ftr N-terminal domain-containing protein</fullName>
    </recommendedName>
</protein>
<dbReference type="AlphaFoldDB" id="A0A7G9YWP9"/>